<feature type="transmembrane region" description="Helical" evidence="18">
    <location>
        <begin position="339"/>
        <end position="358"/>
    </location>
</feature>
<evidence type="ECO:0000256" key="17">
    <source>
        <dbReference type="ARBA" id="ARBA00047295"/>
    </source>
</evidence>
<dbReference type="Pfam" id="PF00690">
    <property type="entry name" value="Cation_ATPase_N"/>
    <property type="match status" value="1"/>
</dbReference>
<evidence type="ECO:0000313" key="20">
    <source>
        <dbReference type="EMBL" id="TKA67053.1"/>
    </source>
</evidence>
<dbReference type="InterPro" id="IPR044492">
    <property type="entry name" value="P_typ_ATPase_HD_dom"/>
</dbReference>
<comment type="catalytic activity">
    <reaction evidence="17">
        <text>Mg(2+)(out) + ATP + H2O = Mg(2+)(in) + ADP + phosphate + H(+)</text>
        <dbReference type="Rhea" id="RHEA:10260"/>
        <dbReference type="ChEBI" id="CHEBI:15377"/>
        <dbReference type="ChEBI" id="CHEBI:15378"/>
        <dbReference type="ChEBI" id="CHEBI:18420"/>
        <dbReference type="ChEBI" id="CHEBI:30616"/>
        <dbReference type="ChEBI" id="CHEBI:43474"/>
        <dbReference type="ChEBI" id="CHEBI:456216"/>
        <dbReference type="EC" id="7.2.2.14"/>
    </reaction>
</comment>
<dbReference type="PROSITE" id="PS00154">
    <property type="entry name" value="ATPASE_E1_E2"/>
    <property type="match status" value="1"/>
</dbReference>
<dbReference type="Pfam" id="PF13246">
    <property type="entry name" value="Cation_ATPase"/>
    <property type="match status" value="1"/>
</dbReference>
<dbReference type="GO" id="GO:0005886">
    <property type="term" value="C:plasma membrane"/>
    <property type="evidence" value="ECO:0007669"/>
    <property type="project" value="UniProtKB-SubCell"/>
</dbReference>
<dbReference type="GO" id="GO:0015444">
    <property type="term" value="F:P-type magnesium transporter activity"/>
    <property type="evidence" value="ECO:0007669"/>
    <property type="project" value="UniProtKB-EC"/>
</dbReference>
<dbReference type="SFLD" id="SFLDS00003">
    <property type="entry name" value="Haloacid_Dehalogenase"/>
    <property type="match status" value="1"/>
</dbReference>
<dbReference type="SUPFAM" id="SSF56784">
    <property type="entry name" value="HAD-like"/>
    <property type="match status" value="1"/>
</dbReference>
<evidence type="ECO:0000313" key="21">
    <source>
        <dbReference type="Proteomes" id="UP000308768"/>
    </source>
</evidence>
<comment type="subcellular location">
    <subcellularLocation>
        <location evidence="2">Cell inner membrane</location>
        <topology evidence="2">Multi-pass membrane protein</topology>
    </subcellularLocation>
</comment>
<accession>A0A4U0WWW9</accession>
<evidence type="ECO:0000256" key="6">
    <source>
        <dbReference type="ARBA" id="ARBA00022475"/>
    </source>
</evidence>
<keyword evidence="14 18" id="KW-1133">Transmembrane helix</keyword>
<dbReference type="AlphaFoldDB" id="A0A4U0WWW9"/>
<dbReference type="GO" id="GO:0016887">
    <property type="term" value="F:ATP hydrolysis activity"/>
    <property type="evidence" value="ECO:0007669"/>
    <property type="project" value="InterPro"/>
</dbReference>
<dbReference type="SFLD" id="SFLDF00027">
    <property type="entry name" value="p-type_atpase"/>
    <property type="match status" value="1"/>
</dbReference>
<dbReference type="InterPro" id="IPR036412">
    <property type="entry name" value="HAD-like_sf"/>
</dbReference>
<protein>
    <recommendedName>
        <fullName evidence="5">Magnesium-transporting ATPase, P-type 1</fullName>
        <ecNumber evidence="4">7.2.2.14</ecNumber>
    </recommendedName>
    <alternativeName>
        <fullName evidence="16">Mg(2+) transport ATPase, P-type 1</fullName>
    </alternativeName>
</protein>
<evidence type="ECO:0000259" key="19">
    <source>
        <dbReference type="SMART" id="SM00831"/>
    </source>
</evidence>
<feature type="transmembrane region" description="Helical" evidence="18">
    <location>
        <begin position="313"/>
        <end position="333"/>
    </location>
</feature>
<dbReference type="InterPro" id="IPR023298">
    <property type="entry name" value="ATPase_P-typ_TM_dom_sf"/>
</dbReference>
<dbReference type="SUPFAM" id="SSF81653">
    <property type="entry name" value="Calcium ATPase, transduction domain A"/>
    <property type="match status" value="1"/>
</dbReference>
<dbReference type="SMART" id="SM00831">
    <property type="entry name" value="Cation_ATPase_N"/>
    <property type="match status" value="1"/>
</dbReference>
<dbReference type="InterPro" id="IPR059000">
    <property type="entry name" value="ATPase_P-type_domA"/>
</dbReference>
<feature type="transmembrane region" description="Helical" evidence="18">
    <location>
        <begin position="116"/>
        <end position="138"/>
    </location>
</feature>
<dbReference type="EC" id="7.2.2.14" evidence="4"/>
<dbReference type="NCBIfam" id="TIGR01494">
    <property type="entry name" value="ATPase_P-type"/>
    <property type="match status" value="2"/>
</dbReference>
<feature type="transmembrane region" description="Helical" evidence="18">
    <location>
        <begin position="799"/>
        <end position="820"/>
    </location>
</feature>
<dbReference type="EMBL" id="NAJN01000953">
    <property type="protein sequence ID" value="TKA67053.1"/>
    <property type="molecule type" value="Genomic_DNA"/>
</dbReference>
<feature type="domain" description="Cation-transporting P-type ATPase N-terminal" evidence="19">
    <location>
        <begin position="68"/>
        <end position="141"/>
    </location>
</feature>
<name>A0A4U0WWW9_9PEZI</name>
<keyword evidence="6" id="KW-1003">Cell membrane</keyword>
<dbReference type="InterPro" id="IPR004014">
    <property type="entry name" value="ATPase_P-typ_cation-transptr_N"/>
</dbReference>
<feature type="transmembrane region" description="Helical" evidence="18">
    <location>
        <begin position="144"/>
        <end position="163"/>
    </location>
</feature>
<evidence type="ECO:0000256" key="2">
    <source>
        <dbReference type="ARBA" id="ARBA00004429"/>
    </source>
</evidence>
<dbReference type="PRINTS" id="PR01836">
    <property type="entry name" value="MGATPASE"/>
</dbReference>
<evidence type="ECO:0000256" key="16">
    <source>
        <dbReference type="ARBA" id="ARBA00029806"/>
    </source>
</evidence>
<dbReference type="InterPro" id="IPR008250">
    <property type="entry name" value="ATPase_P-typ_transduc_dom_A_sf"/>
</dbReference>
<dbReference type="InterPro" id="IPR018303">
    <property type="entry name" value="ATPase_P-typ_P_site"/>
</dbReference>
<evidence type="ECO:0000256" key="9">
    <source>
        <dbReference type="ARBA" id="ARBA00022692"/>
    </source>
</evidence>
<dbReference type="InterPro" id="IPR023214">
    <property type="entry name" value="HAD_sf"/>
</dbReference>
<dbReference type="Pfam" id="PF00122">
    <property type="entry name" value="E1-E2_ATPase"/>
    <property type="match status" value="1"/>
</dbReference>
<feature type="transmembrane region" description="Helical" evidence="18">
    <location>
        <begin position="840"/>
        <end position="858"/>
    </location>
</feature>
<organism evidence="20 21">
    <name type="scientific">Cryomyces minteri</name>
    <dbReference type="NCBI Taxonomy" id="331657"/>
    <lineage>
        <taxon>Eukaryota</taxon>
        <taxon>Fungi</taxon>
        <taxon>Dikarya</taxon>
        <taxon>Ascomycota</taxon>
        <taxon>Pezizomycotina</taxon>
        <taxon>Dothideomycetes</taxon>
        <taxon>Dothideomycetes incertae sedis</taxon>
        <taxon>Cryomyces</taxon>
    </lineage>
</organism>
<keyword evidence="11" id="KW-0067">ATP-binding</keyword>
<evidence type="ECO:0000256" key="8">
    <source>
        <dbReference type="ARBA" id="ARBA00022553"/>
    </source>
</evidence>
<evidence type="ECO:0000256" key="14">
    <source>
        <dbReference type="ARBA" id="ARBA00022989"/>
    </source>
</evidence>
<evidence type="ECO:0000256" key="12">
    <source>
        <dbReference type="ARBA" id="ARBA00022842"/>
    </source>
</evidence>
<dbReference type="NCBIfam" id="TIGR01524">
    <property type="entry name" value="ATPase-IIIB_Mg"/>
    <property type="match status" value="1"/>
</dbReference>
<evidence type="ECO:0000256" key="10">
    <source>
        <dbReference type="ARBA" id="ARBA00022741"/>
    </source>
</evidence>
<dbReference type="InterPro" id="IPR006415">
    <property type="entry name" value="P-type_ATPase_IIIB"/>
</dbReference>
<evidence type="ECO:0000256" key="18">
    <source>
        <dbReference type="SAM" id="Phobius"/>
    </source>
</evidence>
<dbReference type="PANTHER" id="PTHR42861">
    <property type="entry name" value="CALCIUM-TRANSPORTING ATPASE"/>
    <property type="match status" value="1"/>
</dbReference>
<evidence type="ECO:0000256" key="4">
    <source>
        <dbReference type="ARBA" id="ARBA00012786"/>
    </source>
</evidence>
<dbReference type="STRING" id="331657.A0A4U0WWW9"/>
<keyword evidence="10" id="KW-0547">Nucleotide-binding</keyword>
<evidence type="ECO:0000256" key="13">
    <source>
        <dbReference type="ARBA" id="ARBA00022967"/>
    </source>
</evidence>
<keyword evidence="7" id="KW-0997">Cell inner membrane</keyword>
<comment type="function">
    <text evidence="1">Mediates magnesium influx to the cytosol.</text>
</comment>
<dbReference type="Gene3D" id="1.20.1110.10">
    <property type="entry name" value="Calcium-transporting ATPase, transmembrane domain"/>
    <property type="match status" value="1"/>
</dbReference>
<dbReference type="OrthoDB" id="3873882at2759"/>
<reference evidence="20 21" key="1">
    <citation type="submission" date="2017-03" db="EMBL/GenBank/DDBJ databases">
        <title>Genomes of endolithic fungi from Antarctica.</title>
        <authorList>
            <person name="Coleine C."/>
            <person name="Masonjones S."/>
            <person name="Stajich J.E."/>
        </authorList>
    </citation>
    <scope>NUCLEOTIDE SEQUENCE [LARGE SCALE GENOMIC DNA]</scope>
    <source>
        <strain evidence="20 21">CCFEE 5187</strain>
    </source>
</reference>
<keyword evidence="9 18" id="KW-0812">Transmembrane</keyword>
<evidence type="ECO:0000256" key="7">
    <source>
        <dbReference type="ARBA" id="ARBA00022519"/>
    </source>
</evidence>
<evidence type="ECO:0000256" key="1">
    <source>
        <dbReference type="ARBA" id="ARBA00003954"/>
    </source>
</evidence>
<dbReference type="Gene3D" id="2.70.150.10">
    <property type="entry name" value="Calcium-transporting ATPase, cytoplasmic transduction domain A"/>
    <property type="match status" value="1"/>
</dbReference>
<keyword evidence="13" id="KW-1278">Translocase</keyword>
<proteinExistence type="inferred from homology"/>
<dbReference type="Pfam" id="PF00689">
    <property type="entry name" value="Cation_ATPase_C"/>
    <property type="match status" value="1"/>
</dbReference>
<dbReference type="Proteomes" id="UP000308768">
    <property type="component" value="Unassembled WGS sequence"/>
</dbReference>
<evidence type="ECO:0000256" key="5">
    <source>
        <dbReference type="ARBA" id="ARBA00013555"/>
    </source>
</evidence>
<evidence type="ECO:0000256" key="15">
    <source>
        <dbReference type="ARBA" id="ARBA00023136"/>
    </source>
</evidence>
<dbReference type="InterPro" id="IPR006068">
    <property type="entry name" value="ATPase_P-typ_cation-transptr_C"/>
</dbReference>
<keyword evidence="15 18" id="KW-0472">Membrane</keyword>
<keyword evidence="12" id="KW-0460">Magnesium</keyword>
<dbReference type="Gene3D" id="3.40.1110.10">
    <property type="entry name" value="Calcium-transporting ATPase, cytoplasmic domain N"/>
    <property type="match status" value="1"/>
</dbReference>
<dbReference type="Gene3D" id="3.40.50.1000">
    <property type="entry name" value="HAD superfamily/HAD-like"/>
    <property type="match status" value="1"/>
</dbReference>
<dbReference type="SFLD" id="SFLDG00002">
    <property type="entry name" value="C1.7:_P-type_atpase_like"/>
    <property type="match status" value="1"/>
</dbReference>
<comment type="similarity">
    <text evidence="3">Belongs to the cation transport ATPase (P-type) (TC 3.A.3) family. Type IIIB subfamily.</text>
</comment>
<gene>
    <name evidence="20" type="ORF">B0A49_05955</name>
</gene>
<dbReference type="SUPFAM" id="SSF81665">
    <property type="entry name" value="Calcium ATPase, transmembrane domain M"/>
    <property type="match status" value="1"/>
</dbReference>
<dbReference type="GO" id="GO:0005524">
    <property type="term" value="F:ATP binding"/>
    <property type="evidence" value="ECO:0007669"/>
    <property type="project" value="UniProtKB-KW"/>
</dbReference>
<sequence>MLPKNGSLFKSALHRVKEFDPNVELTQGLWLFDVYGSIPTETCKVTGARDWQAAPALGPRSSDAALQAYASMTQTAALARLQTSMSGLTPEEVLVRLKVRGPNLLSTVKPPRWWQLLLSILPNPFNILLALLAIISVATPSPSWSTFILLIVMIVISCAVRFWQEYRSTVAAIRLQASVSTNVRVRRQAHGGWAEDVIVDEKTLVPGDILLVDPGDSVAADCMVLETSSLQVSQSSLTGESEPLRKTNASQGGKEDCGLFELENVLFMGTSVISGSATALVLRTGDDAFIATIMKQLNKKRPLNSFQKGIRNVTYMMMGFMAVMVPIVLIVSGKVTHNWAQAALFSVSVAVGLVPEMLPAIVNANLARGAFALTKKKAIVKRLDSIQNLGGMSVLCSDKTGTLTKDEIALCHHVDPSGEKKQEVFQLAWTNASNQSGKKNSIDSAILEHSSIDKNDPGYGTRVAEIPFNFETRRSSCIIRTPTNKLLLICKGAFEEVSLLCTHVRVGDTVVILDSHRRQELIKRAAAFNADGYRVIAVATREIMDHDMDDVDLSKGLDSNMIVEGLLTFLDPPKDDAKASIQRLQELGVEVKVLTGDNLGVALKVCRTLELIKEVDEEEIQAITGPDLAKIEEGTPEFLRVVKHCKIFAKLTPSQKGQVIMSLKGAGEVVGMLGDGINDCVALRFADAGISVDSGVNVAKDCADVILTQKSLSIIVDCVMTGRITQGNTIKYIKMVASSNFGNVFTILIGSCWLPYDPMTALQILIQNLLYDMSQIAIPWDRMDPEYLTTPQRWDARDLFRFILVLGPTSSTIDMCTFAVDWFYYGVRSTEDVYAVKLAHTHWFLEGLLTQTLIVHLLRTAKVPVLQSRAARPLVLSTLVIMVVGFAIPFIPPFANPLQLVRPRASFIGILAAELAFYCVE</sequence>
<evidence type="ECO:0000256" key="3">
    <source>
        <dbReference type="ARBA" id="ARBA00008746"/>
    </source>
</evidence>
<feature type="transmembrane region" description="Helical" evidence="18">
    <location>
        <begin position="870"/>
        <end position="891"/>
    </location>
</feature>
<dbReference type="InterPro" id="IPR001757">
    <property type="entry name" value="P_typ_ATPase"/>
</dbReference>
<keyword evidence="8" id="KW-0597">Phosphoprotein</keyword>
<evidence type="ECO:0000256" key="11">
    <source>
        <dbReference type="ARBA" id="ARBA00022840"/>
    </source>
</evidence>
<dbReference type="InterPro" id="IPR023299">
    <property type="entry name" value="ATPase_P-typ_cyto_dom_N"/>
</dbReference>
<keyword evidence="21" id="KW-1185">Reference proteome</keyword>
<comment type="caution">
    <text evidence="20">The sequence shown here is derived from an EMBL/GenBank/DDBJ whole genome shotgun (WGS) entry which is preliminary data.</text>
</comment>